<dbReference type="EMBL" id="CP015902">
    <property type="protein sequence ID" value="ARE21577.1"/>
    <property type="molecule type" value="Genomic_DNA"/>
</dbReference>
<accession>A0A1V0P4E4</accession>
<organism evidence="1 2">
    <name type="scientific">Lactococcus lactis subsp. lactis</name>
    <name type="common">Streptococcus lactis</name>
    <dbReference type="NCBI Taxonomy" id="1360"/>
    <lineage>
        <taxon>Bacteria</taxon>
        <taxon>Bacillati</taxon>
        <taxon>Bacillota</taxon>
        <taxon>Bacilli</taxon>
        <taxon>Lactobacillales</taxon>
        <taxon>Streptococcaceae</taxon>
        <taxon>Lactococcus</taxon>
    </lineage>
</organism>
<dbReference type="Proteomes" id="UP000192095">
    <property type="component" value="Chromosome"/>
</dbReference>
<protein>
    <submittedName>
        <fullName evidence="1">Uncharacterized protein</fullName>
    </submittedName>
</protein>
<evidence type="ECO:0000313" key="1">
    <source>
        <dbReference type="EMBL" id="ARE21577.1"/>
    </source>
</evidence>
<dbReference type="RefSeq" id="WP_081213682.1">
    <property type="nucleotide sequence ID" value="NZ_CP015902.2"/>
</dbReference>
<name>A0A1V0P4E4_LACLL</name>
<dbReference type="AlphaFoldDB" id="A0A1V0P4E4"/>
<evidence type="ECO:0000313" key="2">
    <source>
        <dbReference type="Proteomes" id="UP000192095"/>
    </source>
</evidence>
<sequence length="203" mass="23719">MPISKLSQKEDKTVRKEKKENLTNFLEQTFYKRLNKTKGAELVLVDDTELQIFRIEGTGASSVSYEEQRMILSYFYTFLSKTNEHFTIETTKLPVSTASQVVHLRQKLQILSSSKITSERGSLQLEIKKNMIRAKIEKQKDLEERLSNIEYLLFLYGESSKELHKKSEQLVSLARSYRFNLSMLTPKEKELVLFQLNNLNTKL</sequence>
<reference evidence="1 2" key="1">
    <citation type="journal article" date="2017" name="BMC Genomics">
        <title>Comparative and functional genomics of the Lactococcus lactis taxon; insights into evolution and niche adaptation.</title>
        <authorList>
            <person name="Kelleher P."/>
            <person name="Bottacini F."/>
            <person name="Mahony J."/>
            <person name="Kilcawley K.N."/>
            <person name="van Sinderen D."/>
        </authorList>
    </citation>
    <scope>NUCLEOTIDE SEQUENCE [LARGE SCALE GENOMIC DNA]</scope>
    <source>
        <strain evidence="1 2">UC06</strain>
    </source>
</reference>
<gene>
    <name evidence="1" type="ORF">LLUC06_2035</name>
</gene>
<proteinExistence type="predicted"/>